<dbReference type="AlphaFoldDB" id="H5UMV5"/>
<dbReference type="Proteomes" id="UP000004367">
    <property type="component" value="Unassembled WGS sequence"/>
</dbReference>
<feature type="compositionally biased region" description="Basic and acidic residues" evidence="1">
    <location>
        <begin position="212"/>
        <end position="223"/>
    </location>
</feature>
<gene>
    <name evidence="3" type="ORF">MOPEL_003_00870</name>
</gene>
<dbReference type="Gene3D" id="3.40.630.30">
    <property type="match status" value="1"/>
</dbReference>
<evidence type="ECO:0000313" key="4">
    <source>
        <dbReference type="Proteomes" id="UP000004367"/>
    </source>
</evidence>
<organism evidence="3 4">
    <name type="scientific">Mobilicoccus pelagius NBRC 104925</name>
    <dbReference type="NCBI Taxonomy" id="1089455"/>
    <lineage>
        <taxon>Bacteria</taxon>
        <taxon>Bacillati</taxon>
        <taxon>Actinomycetota</taxon>
        <taxon>Actinomycetes</taxon>
        <taxon>Micrococcales</taxon>
        <taxon>Dermatophilaceae</taxon>
        <taxon>Mobilicoccus</taxon>
    </lineage>
</organism>
<dbReference type="GO" id="GO:0016747">
    <property type="term" value="F:acyltransferase activity, transferring groups other than amino-acyl groups"/>
    <property type="evidence" value="ECO:0007669"/>
    <property type="project" value="InterPro"/>
</dbReference>
<dbReference type="InterPro" id="IPR016181">
    <property type="entry name" value="Acyl_CoA_acyltransferase"/>
</dbReference>
<sequence>MGATYEYTGLRPTDIAELARIHERGFPAFFLTSLGLPFLREFYRGHLDDPSAVAVVARLASGPQRGRPVGVVVGTTRPAGFYSRLLRRHGVAFALAGARGALRHPTAVPRLVRALTYRGDAPAPSFALLSSIVVDPAHGGSGIGAELQERWCHRAAAMGARRAYLQTDADENIAVRAFYRRCGWVETQVSTTPEGRRLMRNERDLTALAPGDDTHPTDPRSTR</sequence>
<proteinExistence type="predicted"/>
<feature type="domain" description="N-acetyltransferase" evidence="2">
    <location>
        <begin position="5"/>
        <end position="204"/>
    </location>
</feature>
<dbReference type="eggNOG" id="COG0456">
    <property type="taxonomic scope" value="Bacteria"/>
</dbReference>
<dbReference type="PROSITE" id="PS51186">
    <property type="entry name" value="GNAT"/>
    <property type="match status" value="1"/>
</dbReference>
<keyword evidence="3" id="KW-0808">Transferase</keyword>
<dbReference type="SUPFAM" id="SSF55729">
    <property type="entry name" value="Acyl-CoA N-acyltransferases (Nat)"/>
    <property type="match status" value="1"/>
</dbReference>
<feature type="region of interest" description="Disordered" evidence="1">
    <location>
        <begin position="200"/>
        <end position="223"/>
    </location>
</feature>
<reference evidence="3 4" key="1">
    <citation type="submission" date="2012-02" db="EMBL/GenBank/DDBJ databases">
        <title>Whole genome shotgun sequence of Mobilicoccus pelagius NBRC 104925.</title>
        <authorList>
            <person name="Yoshida Y."/>
            <person name="Hosoyama A."/>
            <person name="Tsuchikane K."/>
            <person name="Katsumata H."/>
            <person name="Yamazaki S."/>
            <person name="Fujita N."/>
        </authorList>
    </citation>
    <scope>NUCLEOTIDE SEQUENCE [LARGE SCALE GENOMIC DNA]</scope>
    <source>
        <strain evidence="3 4">NBRC 104925</strain>
    </source>
</reference>
<dbReference type="Pfam" id="PF00583">
    <property type="entry name" value="Acetyltransf_1"/>
    <property type="match status" value="1"/>
</dbReference>
<protein>
    <submittedName>
        <fullName evidence="3">Putative acetyltransferase</fullName>
    </submittedName>
</protein>
<keyword evidence="4" id="KW-1185">Reference proteome</keyword>
<comment type="caution">
    <text evidence="3">The sequence shown here is derived from an EMBL/GenBank/DDBJ whole genome shotgun (WGS) entry which is preliminary data.</text>
</comment>
<evidence type="ECO:0000256" key="1">
    <source>
        <dbReference type="SAM" id="MobiDB-lite"/>
    </source>
</evidence>
<accession>H5UMV5</accession>
<dbReference type="STRING" id="1089455.MOPEL_003_00870"/>
<name>H5UMV5_9MICO</name>
<dbReference type="InterPro" id="IPR000182">
    <property type="entry name" value="GNAT_dom"/>
</dbReference>
<evidence type="ECO:0000313" key="3">
    <source>
        <dbReference type="EMBL" id="GAB47063.1"/>
    </source>
</evidence>
<dbReference type="EMBL" id="BAFE01000003">
    <property type="protein sequence ID" value="GAB47063.1"/>
    <property type="molecule type" value="Genomic_DNA"/>
</dbReference>
<evidence type="ECO:0000259" key="2">
    <source>
        <dbReference type="PROSITE" id="PS51186"/>
    </source>
</evidence>